<dbReference type="EMBL" id="GL870877">
    <property type="protein sequence ID" value="EIJ89170.1"/>
    <property type="molecule type" value="Genomic_DNA"/>
</dbReference>
<protein>
    <submittedName>
        <fullName evidence="1">Uncharacterized protein</fullName>
    </submittedName>
</protein>
<dbReference type="OMA" id="EEYCLEY"/>
<accession>I3EIX3</accession>
<reference evidence="1" key="1">
    <citation type="submission" date="2011-01" db="EMBL/GenBank/DDBJ databases">
        <title>The Genome Sequence of Nematocida parisii strain ERTm3.</title>
        <authorList>
            <consortium name="The Broad Institute Genome Sequencing Platform"/>
            <consortium name="The Broad Institute Genome Sequencing Center for Infectious Disease"/>
            <person name="Cuomo C."/>
            <person name="Troemel E."/>
            <person name="Young S.K."/>
            <person name="Zeng Q."/>
            <person name="Gargeya S."/>
            <person name="Fitzgerald M."/>
            <person name="Haas B."/>
            <person name="Abouelleil A."/>
            <person name="Alvarado L."/>
            <person name="Arachchi H.M."/>
            <person name="Berlin A."/>
            <person name="Chapman S.B."/>
            <person name="Gearin G."/>
            <person name="Goldberg J."/>
            <person name="Griggs A."/>
            <person name="Gujja S."/>
            <person name="Hansen M."/>
            <person name="Heiman D."/>
            <person name="Howarth C."/>
            <person name="Larimer J."/>
            <person name="Lui A."/>
            <person name="MacDonald P.J.P."/>
            <person name="McCowen C."/>
            <person name="Montmayeur A."/>
            <person name="Murphy C."/>
            <person name="Neiman D."/>
            <person name="Pearson M."/>
            <person name="Priest M."/>
            <person name="Roberts A."/>
            <person name="Saif S."/>
            <person name="Shea T."/>
            <person name="Sisk P."/>
            <person name="Stolte C."/>
            <person name="Sykes S."/>
            <person name="Wortman J."/>
            <person name="Nusbaum C."/>
            <person name="Birren B."/>
        </authorList>
    </citation>
    <scope>NUCLEOTIDE SEQUENCE</scope>
    <source>
        <strain evidence="1">ERTm3</strain>
    </source>
</reference>
<dbReference type="OrthoDB" id="2189074at2759"/>
<dbReference type="AlphaFoldDB" id="I3EIX3"/>
<dbReference type="InParanoid" id="I3EIX3"/>
<gene>
    <name evidence="1" type="ORF">NEQG_00989</name>
</gene>
<evidence type="ECO:0000313" key="1">
    <source>
        <dbReference type="EMBL" id="EIJ89170.1"/>
    </source>
</evidence>
<dbReference type="HOGENOM" id="CLU_735857_0_0_1"/>
<sequence length="393" mass="45699">MKLADTTESYRKGEGAHTNWVIDQIRSVKELIDSPKEMVQWLKTLCPSVLLDKYAMYTYTTTSFSTELRKEHADAEESQIYNTDKKNIQEGKKYPLCIVIIEQCLLYSDQPTRDTLDLIVAAIYKEISDSDLIFIHKLLANGIISSYKYNYAEEYDRWLILAVIKVMKVKKTEEYCLEYFPGIVERITTAANAFRDRAIILSDYLTDGNLSHETPESSYFYNDIPSTPIIEERDDSPEEENDQVMFITTLTEYYFLIKNSKFESEPSERVEEILLQLPRLLLTEKLAIIKKYCLDIIRIHAGIQTKEAIDGICAVLLVDDIAYSAFSIFYDRKMYSLHFKRIIASCLQIVSYKLRKDVILRILDRYSSKECSEEEKKLGLDVFFKKISTCHSI</sequence>
<keyword evidence="2" id="KW-1185">Reference proteome</keyword>
<dbReference type="VEuPathDB" id="MicrosporidiaDB:NEQG_00989"/>
<evidence type="ECO:0000313" key="2">
    <source>
        <dbReference type="Proteomes" id="UP000002872"/>
    </source>
</evidence>
<dbReference type="Proteomes" id="UP000002872">
    <property type="component" value="Unassembled WGS sequence"/>
</dbReference>
<name>I3EIX3_NEMP3</name>
<organism evidence="1 2">
    <name type="scientific">Nematocida parisii (strain ERTm3)</name>
    <name type="common">Nematode killer fungus</name>
    <dbReference type="NCBI Taxonomy" id="935791"/>
    <lineage>
        <taxon>Eukaryota</taxon>
        <taxon>Fungi</taxon>
        <taxon>Fungi incertae sedis</taxon>
        <taxon>Microsporidia</taxon>
        <taxon>Nematocida</taxon>
    </lineage>
</organism>
<proteinExistence type="predicted"/>